<comment type="caution">
    <text evidence="2">The sequence shown here is derived from an EMBL/GenBank/DDBJ whole genome shotgun (WGS) entry which is preliminary data.</text>
</comment>
<gene>
    <name evidence="2" type="ORF">C6Y40_01470</name>
</gene>
<protein>
    <submittedName>
        <fullName evidence="2">Uncharacterized protein</fullName>
    </submittedName>
</protein>
<accession>A0A2S9VFY9</accession>
<proteinExistence type="predicted"/>
<dbReference type="RefSeq" id="WP_105932993.1">
    <property type="nucleotide sequence ID" value="NZ_PVNP01000012.1"/>
</dbReference>
<reference evidence="3" key="1">
    <citation type="journal article" date="2020" name="Int. J. Syst. Evol. Microbiol.">
        <title>Alteromonas alba sp. nov., a marine bacterium isolated from the seawater of the West Pacific Ocean.</title>
        <authorList>
            <person name="Sun C."/>
            <person name="Wu Y.-H."/>
            <person name="Xamxidin M."/>
            <person name="Cheng H."/>
            <person name="Xu X.-W."/>
        </authorList>
    </citation>
    <scope>NUCLEOTIDE SEQUENCE [LARGE SCALE GENOMIC DNA]</scope>
    <source>
        <strain evidence="3">190</strain>
    </source>
</reference>
<dbReference type="AlphaFoldDB" id="A0A2S9VFY9"/>
<name>A0A2S9VFY9_9ALTE</name>
<organism evidence="2 3">
    <name type="scientific">Alteromonas alba</name>
    <dbReference type="NCBI Taxonomy" id="2079529"/>
    <lineage>
        <taxon>Bacteria</taxon>
        <taxon>Pseudomonadati</taxon>
        <taxon>Pseudomonadota</taxon>
        <taxon>Gammaproteobacteria</taxon>
        <taxon>Alteromonadales</taxon>
        <taxon>Alteromonadaceae</taxon>
        <taxon>Alteromonas/Salinimonas group</taxon>
        <taxon>Alteromonas</taxon>
    </lineage>
</organism>
<keyword evidence="3" id="KW-1185">Reference proteome</keyword>
<keyword evidence="1" id="KW-0812">Transmembrane</keyword>
<feature type="transmembrane region" description="Helical" evidence="1">
    <location>
        <begin position="38"/>
        <end position="59"/>
    </location>
</feature>
<evidence type="ECO:0000313" key="2">
    <source>
        <dbReference type="EMBL" id="PRO75380.1"/>
    </source>
</evidence>
<keyword evidence="1" id="KW-0472">Membrane</keyword>
<dbReference type="Proteomes" id="UP000238949">
    <property type="component" value="Unassembled WGS sequence"/>
</dbReference>
<sequence length="67" mass="7745">MQRVDWRWLIIWMLAMSHTVHAHDGHDHSHWSSLFIHALLLLSLAASGLAIMFAIYRAISRWLPAGK</sequence>
<evidence type="ECO:0000313" key="3">
    <source>
        <dbReference type="Proteomes" id="UP000238949"/>
    </source>
</evidence>
<dbReference type="EMBL" id="PVNP01000012">
    <property type="protein sequence ID" value="PRO75380.1"/>
    <property type="molecule type" value="Genomic_DNA"/>
</dbReference>
<evidence type="ECO:0000256" key="1">
    <source>
        <dbReference type="SAM" id="Phobius"/>
    </source>
</evidence>
<keyword evidence="1" id="KW-1133">Transmembrane helix</keyword>